<evidence type="ECO:0000259" key="16">
    <source>
        <dbReference type="PROSITE" id="PS51019"/>
    </source>
</evidence>
<dbReference type="Gene3D" id="2.20.100.10">
    <property type="entry name" value="Thrombospondin type-1 (TSP1) repeat"/>
    <property type="match status" value="4"/>
</dbReference>
<keyword evidence="4" id="KW-0272">Extracellular matrix</keyword>
<dbReference type="FunFam" id="2.60.40.2130:FF:000002">
    <property type="entry name" value="Putative Spondin-1"/>
    <property type="match status" value="1"/>
</dbReference>
<keyword evidence="9" id="KW-0130">Cell adhesion</keyword>
<evidence type="ECO:0000256" key="13">
    <source>
        <dbReference type="ARBA" id="ARBA00030964"/>
    </source>
</evidence>
<evidence type="ECO:0000256" key="8">
    <source>
        <dbReference type="ARBA" id="ARBA00022737"/>
    </source>
</evidence>
<dbReference type="FunFam" id="4.10.410.10:FF:000011">
    <property type="entry name" value="Tissue factor pathway inhibitor"/>
    <property type="match status" value="1"/>
</dbReference>
<dbReference type="GO" id="GO:0004867">
    <property type="term" value="F:serine-type endopeptidase inhibitor activity"/>
    <property type="evidence" value="ECO:0007669"/>
    <property type="project" value="UniProtKB-KW"/>
</dbReference>
<gene>
    <name evidence="18" type="ORF">CLODIP_2_CD07574</name>
</gene>
<evidence type="ECO:0000256" key="14">
    <source>
        <dbReference type="SAM" id="SignalP"/>
    </source>
</evidence>
<dbReference type="PROSITE" id="PS51019">
    <property type="entry name" value="REELIN"/>
    <property type="match status" value="1"/>
</dbReference>
<evidence type="ECO:0000259" key="15">
    <source>
        <dbReference type="PROSITE" id="PS50279"/>
    </source>
</evidence>
<evidence type="ECO:0000256" key="7">
    <source>
        <dbReference type="ARBA" id="ARBA00022729"/>
    </source>
</evidence>
<dbReference type="SUPFAM" id="SSF82895">
    <property type="entry name" value="TSP-1 type 1 repeat"/>
    <property type="match status" value="4"/>
</dbReference>
<dbReference type="InterPro" id="IPR036383">
    <property type="entry name" value="TSP1_rpt_sf"/>
</dbReference>
<protein>
    <recommendedName>
        <fullName evidence="2">Spondin-1</fullName>
    </recommendedName>
    <alternativeName>
        <fullName evidence="13">F-spondin</fullName>
    </alternativeName>
</protein>
<dbReference type="PRINTS" id="PR00759">
    <property type="entry name" value="BASICPTASE"/>
</dbReference>
<accession>A0A8S1DFJ5</accession>
<feature type="domain" description="Reelin" evidence="16">
    <location>
        <begin position="28"/>
        <end position="209"/>
    </location>
</feature>
<dbReference type="CDD" id="cd08544">
    <property type="entry name" value="Reeler"/>
    <property type="match status" value="1"/>
</dbReference>
<dbReference type="OrthoDB" id="347314at2759"/>
<dbReference type="Pfam" id="PF02014">
    <property type="entry name" value="Reeler"/>
    <property type="match status" value="1"/>
</dbReference>
<dbReference type="PROSITE" id="PS51020">
    <property type="entry name" value="SPONDIN"/>
    <property type="match status" value="1"/>
</dbReference>
<dbReference type="Pfam" id="PF00014">
    <property type="entry name" value="Kunitz_BPTI"/>
    <property type="match status" value="1"/>
</dbReference>
<keyword evidence="6" id="KW-0479">Metal-binding</keyword>
<dbReference type="InterPro" id="IPR042307">
    <property type="entry name" value="Reeler_sf"/>
</dbReference>
<evidence type="ECO:0000256" key="5">
    <source>
        <dbReference type="ARBA" id="ARBA00022690"/>
    </source>
</evidence>
<dbReference type="Pfam" id="PF19028">
    <property type="entry name" value="TSP1_spondin"/>
    <property type="match status" value="1"/>
</dbReference>
<evidence type="ECO:0000313" key="19">
    <source>
        <dbReference type="Proteomes" id="UP000494165"/>
    </source>
</evidence>
<dbReference type="Pfam" id="PF00090">
    <property type="entry name" value="TSP_1"/>
    <property type="match status" value="3"/>
</dbReference>
<dbReference type="PROSITE" id="PS50279">
    <property type="entry name" value="BPTI_KUNITZ_2"/>
    <property type="match status" value="1"/>
</dbReference>
<dbReference type="SUPFAM" id="SSF57362">
    <property type="entry name" value="BPTI-like"/>
    <property type="match status" value="1"/>
</dbReference>
<dbReference type="PROSITE" id="PS00280">
    <property type="entry name" value="BPTI_KUNITZ_1"/>
    <property type="match status" value="1"/>
</dbReference>
<evidence type="ECO:0000256" key="12">
    <source>
        <dbReference type="ARBA" id="ARBA00023180"/>
    </source>
</evidence>
<evidence type="ECO:0000256" key="9">
    <source>
        <dbReference type="ARBA" id="ARBA00022889"/>
    </source>
</evidence>
<evidence type="ECO:0000256" key="10">
    <source>
        <dbReference type="ARBA" id="ARBA00022900"/>
    </source>
</evidence>
<dbReference type="NCBIfam" id="NF038123">
    <property type="entry name" value="NF038123_dom"/>
    <property type="match status" value="1"/>
</dbReference>
<dbReference type="AlphaFoldDB" id="A0A8S1DFJ5"/>
<organism evidence="18 19">
    <name type="scientific">Cloeon dipterum</name>
    <dbReference type="NCBI Taxonomy" id="197152"/>
    <lineage>
        <taxon>Eukaryota</taxon>
        <taxon>Metazoa</taxon>
        <taxon>Ecdysozoa</taxon>
        <taxon>Arthropoda</taxon>
        <taxon>Hexapoda</taxon>
        <taxon>Insecta</taxon>
        <taxon>Pterygota</taxon>
        <taxon>Palaeoptera</taxon>
        <taxon>Ephemeroptera</taxon>
        <taxon>Pisciforma</taxon>
        <taxon>Baetidae</taxon>
        <taxon>Cloeon</taxon>
    </lineage>
</organism>
<dbReference type="GO" id="GO:0031012">
    <property type="term" value="C:extracellular matrix"/>
    <property type="evidence" value="ECO:0007669"/>
    <property type="project" value="TreeGrafter"/>
</dbReference>
<keyword evidence="8" id="KW-0677">Repeat</keyword>
<evidence type="ECO:0000256" key="4">
    <source>
        <dbReference type="ARBA" id="ARBA00022530"/>
    </source>
</evidence>
<evidence type="ECO:0000259" key="17">
    <source>
        <dbReference type="PROSITE" id="PS51020"/>
    </source>
</evidence>
<feature type="domain" description="BPTI/Kunitz inhibitor" evidence="15">
    <location>
        <begin position="648"/>
        <end position="698"/>
    </location>
</feature>
<keyword evidence="12" id="KW-0325">Glycoprotein</keyword>
<proteinExistence type="predicted"/>
<feature type="signal peptide" evidence="14">
    <location>
        <begin position="1"/>
        <end position="40"/>
    </location>
</feature>
<dbReference type="InterPro" id="IPR036880">
    <property type="entry name" value="Kunitz_BPTI_sf"/>
</dbReference>
<dbReference type="Gene3D" id="4.10.410.10">
    <property type="entry name" value="Pancreatic trypsin inhibitor Kunitz domain"/>
    <property type="match status" value="1"/>
</dbReference>
<keyword evidence="10" id="KW-0722">Serine protease inhibitor</keyword>
<feature type="chain" id="PRO_5035796608" description="Spondin-1" evidence="14">
    <location>
        <begin position="41"/>
        <end position="782"/>
    </location>
</feature>
<dbReference type="Gene3D" id="2.60.40.2130">
    <property type="entry name" value="F-spondin domain"/>
    <property type="match status" value="1"/>
</dbReference>
<dbReference type="InterPro" id="IPR002223">
    <property type="entry name" value="Kunitz_BPTI"/>
</dbReference>
<keyword evidence="7 14" id="KW-0732">Signal</keyword>
<name>A0A8S1DFJ5_9INSE</name>
<evidence type="ECO:0000256" key="2">
    <source>
        <dbReference type="ARBA" id="ARBA00019594"/>
    </source>
</evidence>
<dbReference type="SMART" id="SM00131">
    <property type="entry name" value="KU"/>
    <property type="match status" value="1"/>
</dbReference>
<evidence type="ECO:0000256" key="1">
    <source>
        <dbReference type="ARBA" id="ARBA00004498"/>
    </source>
</evidence>
<dbReference type="InterPro" id="IPR020901">
    <property type="entry name" value="Prtase_inh_Kunz-CS"/>
</dbReference>
<dbReference type="Proteomes" id="UP000494165">
    <property type="component" value="Unassembled WGS sequence"/>
</dbReference>
<dbReference type="GO" id="GO:0007155">
    <property type="term" value="P:cell adhesion"/>
    <property type="evidence" value="ECO:0007669"/>
    <property type="project" value="UniProtKB-KW"/>
</dbReference>
<keyword evidence="5" id="KW-0646">Protease inhibitor</keyword>
<keyword evidence="3" id="KW-0964">Secreted</keyword>
<dbReference type="InterPro" id="IPR002861">
    <property type="entry name" value="Reeler_dom"/>
</dbReference>
<dbReference type="Pfam" id="PF06468">
    <property type="entry name" value="Spond_N"/>
    <property type="match status" value="1"/>
</dbReference>
<evidence type="ECO:0000313" key="18">
    <source>
        <dbReference type="EMBL" id="CAB3379301.1"/>
    </source>
</evidence>
<evidence type="ECO:0000256" key="11">
    <source>
        <dbReference type="ARBA" id="ARBA00023157"/>
    </source>
</evidence>
<dbReference type="GO" id="GO:0046872">
    <property type="term" value="F:metal ion binding"/>
    <property type="evidence" value="ECO:0007669"/>
    <property type="project" value="UniProtKB-KW"/>
</dbReference>
<dbReference type="PANTHER" id="PTHR11311:SF23">
    <property type="entry name" value="SPONDIN-1"/>
    <property type="match status" value="1"/>
</dbReference>
<dbReference type="InterPro" id="IPR000884">
    <property type="entry name" value="TSP1_rpt"/>
</dbReference>
<evidence type="ECO:0000256" key="3">
    <source>
        <dbReference type="ARBA" id="ARBA00022525"/>
    </source>
</evidence>
<feature type="domain" description="Spondin" evidence="17">
    <location>
        <begin position="207"/>
        <end position="397"/>
    </location>
</feature>
<evidence type="ECO:0000256" key="6">
    <source>
        <dbReference type="ARBA" id="ARBA00022723"/>
    </source>
</evidence>
<keyword evidence="11" id="KW-1015">Disulfide bond</keyword>
<dbReference type="InterPro" id="IPR044004">
    <property type="entry name" value="TSP1_spondin_dom"/>
</dbReference>
<comment type="caution">
    <text evidence="18">The sequence shown here is derived from an EMBL/GenBank/DDBJ whole genome shotgun (WGS) entry which is preliminary data.</text>
</comment>
<sequence>MPLRVSKLTRDLSALHCCIAKMCSRLILSCLLLLLTVGFAKKCDKEPPREVTAALKTAGDNGYKIILGGETDSYTPGTVYTVTLMGPRRQSRLLQFRRFMLTVEALGAPAAPSKRRLEAWSPQRAGRFQLFGDSLTAFNENCVNTVMESEAFLEKTEVQVMWTAPPSGSGCVVFRAMVFEDENNWFMDDGGLSMTACEPTTLEDGAKSGECCACSEAKYQVMFEGIWSPSTHPKDFPTNLWLTHFSDVIGASHTPSFLVWGEGHKATDGLRQLAEWGSPRTLEAELRTKRQHIRTIVKAAGLWHPNVNANTSSTFRVDKKHPEISLVSMLGPSPDWIVGVSGLNLCLPNCTWLESHIVDLLPYDAGTDSGVAYMSPNDPTEPRQPVRKITRNWPADEAAPFYDPDPAAPAIPPLAKLYFQRQNVVQRDCDYVVNPDDDAALDAVEATNAENDEDTDRQECRVSDWDEWSPCSVSCGKGLRMRGRKYLMPMKAEMMGCSRQLVAKEMCAAEEATCPGDDDVCAVSEWGLWSECSVMCGHGFSMRNRHFLNRMGKKKCPDVSLVEKQDCVGIKGAYCLTDVPNDLDQSCHVTMWSHWSPCSVSCGTGRKGRTRFFLGPGHIPPKHCQLEEWAPCHQKDCQLNLSEAKEICALQAEAGLCRGYFARYFFNTSSGACEEFVYGGCRGNGNNFDSFEKCEEVCGPVKAMLKGAESHKVPTEEELASVDNVTIDCVVTQWSGWSECSASCGTAHRERTRIITHEAQNGGKWCPRKLVKRKKCSVPPCK</sequence>
<dbReference type="PROSITE" id="PS50092">
    <property type="entry name" value="TSP1"/>
    <property type="match status" value="4"/>
</dbReference>
<dbReference type="InterPro" id="IPR009465">
    <property type="entry name" value="Spondin_N"/>
</dbReference>
<dbReference type="Gene3D" id="2.60.40.4060">
    <property type="entry name" value="Reeler domain"/>
    <property type="match status" value="1"/>
</dbReference>
<dbReference type="InterPro" id="IPR051418">
    <property type="entry name" value="Spondin/Thrombospondin_T1"/>
</dbReference>
<dbReference type="SMART" id="SM00209">
    <property type="entry name" value="TSP1"/>
    <property type="match status" value="4"/>
</dbReference>
<dbReference type="InterPro" id="IPR038678">
    <property type="entry name" value="Spondin_N_sf"/>
</dbReference>
<comment type="subcellular location">
    <subcellularLocation>
        <location evidence="1">Secreted</location>
        <location evidence="1">Extracellular space</location>
        <location evidence="1">Extracellular matrix</location>
    </subcellularLocation>
</comment>
<dbReference type="PANTHER" id="PTHR11311">
    <property type="entry name" value="SPONDIN"/>
    <property type="match status" value="1"/>
</dbReference>
<reference evidence="18 19" key="1">
    <citation type="submission" date="2020-04" db="EMBL/GenBank/DDBJ databases">
        <authorList>
            <person name="Alioto T."/>
            <person name="Alioto T."/>
            <person name="Gomez Garrido J."/>
        </authorList>
    </citation>
    <scope>NUCLEOTIDE SEQUENCE [LARGE SCALE GENOMIC DNA]</scope>
</reference>
<dbReference type="CDD" id="cd00109">
    <property type="entry name" value="Kunitz-type"/>
    <property type="match status" value="1"/>
</dbReference>
<keyword evidence="19" id="KW-1185">Reference proteome</keyword>
<dbReference type="EMBL" id="CADEPI010000183">
    <property type="protein sequence ID" value="CAB3379301.1"/>
    <property type="molecule type" value="Genomic_DNA"/>
</dbReference>